<keyword evidence="6" id="KW-1185">Reference proteome</keyword>
<evidence type="ECO:0000256" key="1">
    <source>
        <dbReference type="ARBA" id="ARBA00006534"/>
    </source>
</evidence>
<evidence type="ECO:0000313" key="6">
    <source>
        <dbReference type="Proteomes" id="UP001551329"/>
    </source>
</evidence>
<dbReference type="Proteomes" id="UP001551329">
    <property type="component" value="Unassembled WGS sequence"/>
</dbReference>
<organism evidence="5 6">
    <name type="scientific">Streptomyces narbonensis</name>
    <dbReference type="NCBI Taxonomy" id="67333"/>
    <lineage>
        <taxon>Bacteria</taxon>
        <taxon>Bacillati</taxon>
        <taxon>Actinomycetota</taxon>
        <taxon>Actinomycetes</taxon>
        <taxon>Kitasatosporales</taxon>
        <taxon>Streptomycetaceae</taxon>
        <taxon>Streptomyces</taxon>
    </lineage>
</organism>
<reference evidence="5 6" key="1">
    <citation type="submission" date="2024-06" db="EMBL/GenBank/DDBJ databases">
        <title>The Natural Products Discovery Center: Release of the First 8490 Sequenced Strains for Exploring Actinobacteria Biosynthetic Diversity.</title>
        <authorList>
            <person name="Kalkreuter E."/>
            <person name="Kautsar S.A."/>
            <person name="Yang D."/>
            <person name="Bader C.D."/>
            <person name="Teijaro C.N."/>
            <person name="Fluegel L."/>
            <person name="Davis C.M."/>
            <person name="Simpson J.R."/>
            <person name="Lauterbach L."/>
            <person name="Steele A.D."/>
            <person name="Gui C."/>
            <person name="Meng S."/>
            <person name="Li G."/>
            <person name="Viehrig K."/>
            <person name="Ye F."/>
            <person name="Su P."/>
            <person name="Kiefer A.F."/>
            <person name="Nichols A."/>
            <person name="Cepeda A.J."/>
            <person name="Yan W."/>
            <person name="Fan B."/>
            <person name="Jiang Y."/>
            <person name="Adhikari A."/>
            <person name="Zheng C.-J."/>
            <person name="Schuster L."/>
            <person name="Cowan T.M."/>
            <person name="Smanski M.J."/>
            <person name="Chevrette M.G."/>
            <person name="De Carvalho L.P.S."/>
            <person name="Shen B."/>
        </authorList>
    </citation>
    <scope>NUCLEOTIDE SEQUENCE [LARGE SCALE GENOMIC DNA]</scope>
    <source>
        <strain evidence="5 6">NPDC045974</strain>
    </source>
</reference>
<proteinExistence type="inferred from homology"/>
<dbReference type="EMBL" id="JBEZAE010000012">
    <property type="protein sequence ID" value="MEU7072314.1"/>
    <property type="molecule type" value="Genomic_DNA"/>
</dbReference>
<dbReference type="PANTHER" id="PTHR20842:SF0">
    <property type="entry name" value="ALPHA-ASPARTYL DIPEPTIDASE"/>
    <property type="match status" value="1"/>
</dbReference>
<evidence type="ECO:0000256" key="3">
    <source>
        <dbReference type="ARBA" id="ARBA00022801"/>
    </source>
</evidence>
<keyword evidence="3" id="KW-0378">Hydrolase</keyword>
<name>A0ABV3CC24_9ACTN</name>
<dbReference type="InterPro" id="IPR005320">
    <property type="entry name" value="Peptidase_S51"/>
</dbReference>
<evidence type="ECO:0000313" key="5">
    <source>
        <dbReference type="EMBL" id="MEU7072314.1"/>
    </source>
</evidence>
<dbReference type="RefSeq" id="WP_358477618.1">
    <property type="nucleotide sequence ID" value="NZ_JBEZAE010000012.1"/>
</dbReference>
<evidence type="ECO:0000256" key="4">
    <source>
        <dbReference type="ARBA" id="ARBA00022825"/>
    </source>
</evidence>
<dbReference type="PANTHER" id="PTHR20842">
    <property type="entry name" value="PROTEASE S51 ALPHA-ASPARTYL DIPEPTIDASE"/>
    <property type="match status" value="1"/>
</dbReference>
<dbReference type="SUPFAM" id="SSF52317">
    <property type="entry name" value="Class I glutamine amidotransferase-like"/>
    <property type="match status" value="1"/>
</dbReference>
<comment type="caution">
    <text evidence="5">The sequence shown here is derived from an EMBL/GenBank/DDBJ whole genome shotgun (WGS) entry which is preliminary data.</text>
</comment>
<dbReference type="InterPro" id="IPR029062">
    <property type="entry name" value="Class_I_gatase-like"/>
</dbReference>
<gene>
    <name evidence="5" type="ORF">AB0A88_19530</name>
</gene>
<keyword evidence="4" id="KW-0720">Serine protease</keyword>
<keyword evidence="2" id="KW-0645">Protease</keyword>
<sequence>MRMYLSSWRTGDHPEQLLALLAGGPGANRVAVIGNAVDALPTAERRAAVERETDALAVLGLEPDELDLRDYFDQAPERVAAALERFSAVWVRGGNVFVLRHALARSGADRALTELLRRDAVVYAGYSAGACVLAPDLHGLDRCDDPNAVALAYGAPARFDGLALLDYVVVPHIDSPGHPENEILTTVADHYREQGTAHHTLRDGQAIVINGKDTHVR</sequence>
<dbReference type="Pfam" id="PF03575">
    <property type="entry name" value="Peptidase_S51"/>
    <property type="match status" value="1"/>
</dbReference>
<comment type="similarity">
    <text evidence="1">Belongs to the peptidase S51 family.</text>
</comment>
<dbReference type="Gene3D" id="3.40.50.880">
    <property type="match status" value="1"/>
</dbReference>
<protein>
    <submittedName>
        <fullName evidence="5">Type 1 glutamine amidotransferase-like domain-containing protein</fullName>
    </submittedName>
</protein>
<accession>A0ABV3CC24</accession>
<evidence type="ECO:0000256" key="2">
    <source>
        <dbReference type="ARBA" id="ARBA00022670"/>
    </source>
</evidence>